<proteinExistence type="predicted"/>
<comment type="caution">
    <text evidence="3">The sequence shown here is derived from an EMBL/GenBank/DDBJ whole genome shotgun (WGS) entry which is preliminary data.</text>
</comment>
<dbReference type="Pfam" id="PF13490">
    <property type="entry name" value="zf-HC2"/>
    <property type="match status" value="1"/>
</dbReference>
<organism evidence="3 4">
    <name type="scientific">candidate division TA06 bacterium B3_TA06</name>
    <dbReference type="NCBI Taxonomy" id="2012487"/>
    <lineage>
        <taxon>Bacteria</taxon>
        <taxon>Bacteria division TA06</taxon>
    </lineage>
</organism>
<name>A0A532V9S0_UNCT6</name>
<keyword evidence="1" id="KW-1133">Transmembrane helix</keyword>
<dbReference type="InterPro" id="IPR027383">
    <property type="entry name" value="Znf_put"/>
</dbReference>
<evidence type="ECO:0000313" key="4">
    <source>
        <dbReference type="Proteomes" id="UP000317778"/>
    </source>
</evidence>
<accession>A0A532V9S0</accession>
<evidence type="ECO:0000259" key="2">
    <source>
        <dbReference type="Pfam" id="PF13490"/>
    </source>
</evidence>
<feature type="domain" description="Putative zinc-finger" evidence="2">
    <location>
        <begin position="12"/>
        <end position="47"/>
    </location>
</feature>
<reference evidence="3 4" key="1">
    <citation type="submission" date="2017-06" db="EMBL/GenBank/DDBJ databases">
        <title>Novel microbial phyla capable of carbon fixation and sulfur reduction in deep-sea sediments.</title>
        <authorList>
            <person name="Huang J."/>
            <person name="Baker B."/>
            <person name="Wang Y."/>
        </authorList>
    </citation>
    <scope>NUCLEOTIDE SEQUENCE [LARGE SCALE GENOMIC DNA]</scope>
    <source>
        <strain evidence="3">B3_TA06</strain>
    </source>
</reference>
<evidence type="ECO:0000313" key="3">
    <source>
        <dbReference type="EMBL" id="TKJ43953.1"/>
    </source>
</evidence>
<dbReference type="InterPro" id="IPR041916">
    <property type="entry name" value="Anti_sigma_zinc_sf"/>
</dbReference>
<dbReference type="Gene3D" id="1.10.10.1320">
    <property type="entry name" value="Anti-sigma factor, zinc-finger domain"/>
    <property type="match status" value="1"/>
</dbReference>
<feature type="transmembrane region" description="Helical" evidence="1">
    <location>
        <begin position="145"/>
        <end position="170"/>
    </location>
</feature>
<evidence type="ECO:0000256" key="1">
    <source>
        <dbReference type="SAM" id="Phobius"/>
    </source>
</evidence>
<sequence length="185" mass="20157">MTKTPSANVMDCAQTRRWVQLKLDGEGLPPELKGAFEGHLASCVRCATWVAKMETMIAKLARLREPRPSFGFEARLMRALGLAPLPLWLRWAAGVALGLAGAWSVVLLLVGENAVFHVREGLYLVPRALHLSKLISYLRPNLAEYLPGILSAASILLGALVILLVLGILASRMLSRTRPLAARSI</sequence>
<dbReference type="EMBL" id="NJBO01000002">
    <property type="protein sequence ID" value="TKJ43953.1"/>
    <property type="molecule type" value="Genomic_DNA"/>
</dbReference>
<protein>
    <recommendedName>
        <fullName evidence="2">Putative zinc-finger domain-containing protein</fullName>
    </recommendedName>
</protein>
<dbReference type="Proteomes" id="UP000317778">
    <property type="component" value="Unassembled WGS sequence"/>
</dbReference>
<gene>
    <name evidence="3" type="ORF">CEE36_02210</name>
</gene>
<keyword evidence="1" id="KW-0812">Transmembrane</keyword>
<feature type="transmembrane region" description="Helical" evidence="1">
    <location>
        <begin position="87"/>
        <end position="110"/>
    </location>
</feature>
<keyword evidence="1" id="KW-0472">Membrane</keyword>
<dbReference type="AlphaFoldDB" id="A0A532V9S0"/>